<sequence length="212" mass="24799">MAHGSELEIIEDFYDAAECERIYRRLLHEQDWPDNRYTVAGRQFTLPRLQTWHADPGIRYSYSNNLLRTRSWTPLLSEIRAQIESALNFSFNSVLVNLYRNGNDYVGWHSDNEPELGEQPFIASLTFGAERQFEFRHKQSSENGRVLLRSGTLLVMQPTFQHHWLHSVPIDQNVTEGRINLTFRKVIPASNCTGRVKLSRHTHRLKYIQSIT</sequence>
<dbReference type="PANTHER" id="PTHR31212">
    <property type="entry name" value="ALPHA-KETOGLUTARATE-DEPENDENT DIOXYGENASE ALKB HOMOLOG 3"/>
    <property type="match status" value="1"/>
</dbReference>
<organism evidence="10 11">
    <name type="scientific">Methylobacter tundripaludum</name>
    <dbReference type="NCBI Taxonomy" id="173365"/>
    <lineage>
        <taxon>Bacteria</taxon>
        <taxon>Pseudomonadati</taxon>
        <taxon>Pseudomonadota</taxon>
        <taxon>Gammaproteobacteria</taxon>
        <taxon>Methylococcales</taxon>
        <taxon>Methylococcaceae</taxon>
        <taxon>Methylobacter</taxon>
    </lineage>
</organism>
<keyword evidence="5 10" id="KW-0223">Dioxygenase</keyword>
<evidence type="ECO:0000259" key="9">
    <source>
        <dbReference type="PROSITE" id="PS51471"/>
    </source>
</evidence>
<dbReference type="GO" id="GO:0006307">
    <property type="term" value="P:DNA alkylation repair"/>
    <property type="evidence" value="ECO:0007669"/>
    <property type="project" value="InterPro"/>
</dbReference>
<evidence type="ECO:0000256" key="2">
    <source>
        <dbReference type="ARBA" id="ARBA00022723"/>
    </source>
</evidence>
<keyword evidence="3" id="KW-0227">DNA damage</keyword>
<evidence type="ECO:0000313" key="10">
    <source>
        <dbReference type="EMBL" id="PPK73976.1"/>
    </source>
</evidence>
<dbReference type="Proteomes" id="UP000240010">
    <property type="component" value="Unassembled WGS sequence"/>
</dbReference>
<keyword evidence="6" id="KW-0560">Oxidoreductase</keyword>
<evidence type="ECO:0000256" key="5">
    <source>
        <dbReference type="ARBA" id="ARBA00022964"/>
    </source>
</evidence>
<evidence type="ECO:0000256" key="7">
    <source>
        <dbReference type="ARBA" id="ARBA00023004"/>
    </source>
</evidence>
<dbReference type="Pfam" id="PF13532">
    <property type="entry name" value="2OG-FeII_Oxy_2"/>
    <property type="match status" value="1"/>
</dbReference>
<evidence type="ECO:0000256" key="3">
    <source>
        <dbReference type="ARBA" id="ARBA00022763"/>
    </source>
</evidence>
<dbReference type="GO" id="GO:0016705">
    <property type="term" value="F:oxidoreductase activity, acting on paired donors, with incorporation or reduction of molecular oxygen"/>
    <property type="evidence" value="ECO:0007669"/>
    <property type="project" value="UniProtKB-ARBA"/>
</dbReference>
<dbReference type="InterPro" id="IPR037151">
    <property type="entry name" value="AlkB-like_sf"/>
</dbReference>
<gene>
    <name evidence="10" type="ORF">B0F87_11227</name>
</gene>
<evidence type="ECO:0000313" key="11">
    <source>
        <dbReference type="Proteomes" id="UP000240010"/>
    </source>
</evidence>
<evidence type="ECO:0000256" key="1">
    <source>
        <dbReference type="ARBA" id="ARBA00001954"/>
    </source>
</evidence>
<feature type="domain" description="Fe2OG dioxygenase" evidence="9">
    <location>
        <begin position="90"/>
        <end position="187"/>
    </location>
</feature>
<keyword evidence="8" id="KW-0234">DNA repair</keyword>
<reference evidence="10 11" key="1">
    <citation type="submission" date="2018-02" db="EMBL/GenBank/DDBJ databases">
        <title>Subsurface microbial communities from deep shales in Ohio and West Virginia, USA.</title>
        <authorList>
            <person name="Wrighton K."/>
        </authorList>
    </citation>
    <scope>NUCLEOTIDE SEQUENCE [LARGE SCALE GENOMIC DNA]</scope>
    <source>
        <strain evidence="10 11">OWC-DMM</strain>
    </source>
</reference>
<dbReference type="SUPFAM" id="SSF51197">
    <property type="entry name" value="Clavaminate synthase-like"/>
    <property type="match status" value="1"/>
</dbReference>
<name>A0A2S6H986_9GAMM</name>
<dbReference type="InterPro" id="IPR005123">
    <property type="entry name" value="Oxoglu/Fe-dep_dioxygenase_dom"/>
</dbReference>
<dbReference type="EMBL" id="PTIZ01000012">
    <property type="protein sequence ID" value="PPK73976.1"/>
    <property type="molecule type" value="Genomic_DNA"/>
</dbReference>
<evidence type="ECO:0000256" key="8">
    <source>
        <dbReference type="ARBA" id="ARBA00023204"/>
    </source>
</evidence>
<dbReference type="PANTHER" id="PTHR31212:SF4">
    <property type="entry name" value="ALPHA-KETOGLUTARATE-DEPENDENT DIOXYGENASE ALKB HOMOLOG 3"/>
    <property type="match status" value="1"/>
</dbReference>
<dbReference type="GO" id="GO:0032451">
    <property type="term" value="F:demethylase activity"/>
    <property type="evidence" value="ECO:0007669"/>
    <property type="project" value="UniProtKB-ARBA"/>
</dbReference>
<keyword evidence="4" id="KW-0460">Magnesium</keyword>
<protein>
    <submittedName>
        <fullName evidence="10">Alkylated DNA repair dioxygenase AlkB</fullName>
    </submittedName>
</protein>
<evidence type="ECO:0000256" key="4">
    <source>
        <dbReference type="ARBA" id="ARBA00022842"/>
    </source>
</evidence>
<dbReference type="InterPro" id="IPR027450">
    <property type="entry name" value="AlkB-like"/>
</dbReference>
<keyword evidence="7" id="KW-0408">Iron</keyword>
<dbReference type="Gene3D" id="2.60.120.590">
    <property type="entry name" value="Alpha-ketoglutarate-dependent dioxygenase AlkB-like"/>
    <property type="match status" value="1"/>
</dbReference>
<dbReference type="RefSeq" id="WP_258076137.1">
    <property type="nucleotide sequence ID" value="NZ_PTIZ01000012.1"/>
</dbReference>
<keyword evidence="2" id="KW-0479">Metal-binding</keyword>
<dbReference type="AlphaFoldDB" id="A0A2S6H986"/>
<comment type="cofactor">
    <cofactor evidence="1">
        <name>Fe(2+)</name>
        <dbReference type="ChEBI" id="CHEBI:29033"/>
    </cofactor>
</comment>
<proteinExistence type="predicted"/>
<dbReference type="GO" id="GO:0140097">
    <property type="term" value="F:catalytic activity, acting on DNA"/>
    <property type="evidence" value="ECO:0007669"/>
    <property type="project" value="UniProtKB-ARBA"/>
</dbReference>
<dbReference type="InterPro" id="IPR032854">
    <property type="entry name" value="ALKBH3"/>
</dbReference>
<dbReference type="GO" id="GO:0051213">
    <property type="term" value="F:dioxygenase activity"/>
    <property type="evidence" value="ECO:0007669"/>
    <property type="project" value="UniProtKB-KW"/>
</dbReference>
<dbReference type="PROSITE" id="PS51471">
    <property type="entry name" value="FE2OG_OXY"/>
    <property type="match status" value="1"/>
</dbReference>
<evidence type="ECO:0000256" key="6">
    <source>
        <dbReference type="ARBA" id="ARBA00023002"/>
    </source>
</evidence>
<accession>A0A2S6H986</accession>
<dbReference type="GO" id="GO:0046872">
    <property type="term" value="F:metal ion binding"/>
    <property type="evidence" value="ECO:0007669"/>
    <property type="project" value="UniProtKB-KW"/>
</dbReference>
<dbReference type="FunFam" id="2.60.120.590:FF:000004">
    <property type="entry name" value="DNA oxidative demethylase ALKBH2"/>
    <property type="match status" value="1"/>
</dbReference>
<comment type="caution">
    <text evidence="10">The sequence shown here is derived from an EMBL/GenBank/DDBJ whole genome shotgun (WGS) entry which is preliminary data.</text>
</comment>
<dbReference type="GO" id="GO:0016787">
    <property type="term" value="F:hydrolase activity"/>
    <property type="evidence" value="ECO:0007669"/>
    <property type="project" value="UniProtKB-ARBA"/>
</dbReference>